<dbReference type="Pfam" id="PF04041">
    <property type="entry name" value="Glyco_hydro_130"/>
    <property type="match status" value="1"/>
</dbReference>
<dbReference type="EMBL" id="BPFZ01000014">
    <property type="protein sequence ID" value="GIU67803.1"/>
    <property type="molecule type" value="Genomic_DNA"/>
</dbReference>
<evidence type="ECO:0000256" key="1">
    <source>
        <dbReference type="ARBA" id="ARBA00022676"/>
    </source>
</evidence>
<gene>
    <name evidence="5" type="ORF">PsB1_1957</name>
</gene>
<comment type="catalytic activity">
    <reaction evidence="4">
        <text>beta-D-mannosyl-(1-&gt;4)-D-glucose + phosphate = alpha-D-mannose 1-phosphate + D-glucose</text>
        <dbReference type="Rhea" id="RHEA:32531"/>
        <dbReference type="ChEBI" id="CHEBI:4167"/>
        <dbReference type="ChEBI" id="CHEBI:43474"/>
        <dbReference type="ChEBI" id="CHEBI:58409"/>
        <dbReference type="ChEBI" id="CHEBI:64351"/>
        <dbReference type="EC" id="2.4.1.281"/>
    </reaction>
</comment>
<dbReference type="RefSeq" id="WP_284360940.1">
    <property type="nucleotide sequence ID" value="NZ_BPFZ01000014.1"/>
</dbReference>
<keyword evidence="4" id="KW-0119">Carbohydrate metabolism</keyword>
<reference evidence="5" key="1">
    <citation type="submission" date="2021-05" db="EMBL/GenBank/DDBJ databases">
        <authorList>
            <person name="Tanabe Y."/>
        </authorList>
    </citation>
    <scope>NUCLEOTIDE SEQUENCE</scope>
    <source>
        <strain evidence="5">BOTRYCO-1</strain>
    </source>
</reference>
<comment type="caution">
    <text evidence="5">The sequence shown here is derived from an EMBL/GenBank/DDBJ whole genome shotgun (WGS) entry which is preliminary data.</text>
</comment>
<evidence type="ECO:0000313" key="5">
    <source>
        <dbReference type="EMBL" id="GIU67803.1"/>
    </source>
</evidence>
<keyword evidence="4" id="KW-0961">Cell wall biogenesis/degradation</keyword>
<dbReference type="Proteomes" id="UP001161064">
    <property type="component" value="Unassembled WGS sequence"/>
</dbReference>
<evidence type="ECO:0000256" key="2">
    <source>
        <dbReference type="ARBA" id="ARBA00022679"/>
    </source>
</evidence>
<evidence type="ECO:0000256" key="4">
    <source>
        <dbReference type="HAMAP-Rule" id="MF_00928"/>
    </source>
</evidence>
<dbReference type="HAMAP" id="MF_00928">
    <property type="entry name" value="Man_Glc_phosphorylase"/>
    <property type="match status" value="1"/>
</dbReference>
<comment type="function">
    <text evidence="4">Converts 4-O-beta-D-mannopyranosyl-D-glucopyranose (Man-Glc) to mannose 1-phosphate (Man1P) and glucose.</text>
</comment>
<reference evidence="5" key="2">
    <citation type="journal article" date="2023" name="ISME Commun">
        <title>Characterization of a bloom-associated alphaproteobacterial lineage, 'Candidatus Phycosocius': insights into freshwater algal-bacterial interactions.</title>
        <authorList>
            <person name="Tanabe Y."/>
            <person name="Yamaguchi H."/>
            <person name="Yoshida M."/>
            <person name="Kai A."/>
            <person name="Okazaki Y."/>
        </authorList>
    </citation>
    <scope>NUCLEOTIDE SEQUENCE</scope>
    <source>
        <strain evidence="5">BOTRYCO-1</strain>
    </source>
</reference>
<dbReference type="PIRSF" id="PIRSF016202">
    <property type="entry name" value="PH1107"/>
    <property type="match status" value="1"/>
</dbReference>
<evidence type="ECO:0000313" key="6">
    <source>
        <dbReference type="Proteomes" id="UP001161064"/>
    </source>
</evidence>
<dbReference type="PANTHER" id="PTHR34106:SF1">
    <property type="entry name" value="1,4-BETA-MANNOSYL-N-ACETYLGLUCOSAMINE PHOSPHORYLASE"/>
    <property type="match status" value="1"/>
</dbReference>
<dbReference type="Gene3D" id="2.115.10.20">
    <property type="entry name" value="Glycosyl hydrolase domain, family 43"/>
    <property type="match status" value="1"/>
</dbReference>
<dbReference type="EC" id="2.4.1.281" evidence="4"/>
<name>A0ABQ4PYN6_9PROT</name>
<keyword evidence="6" id="KW-1185">Reference proteome</keyword>
<comment type="similarity">
    <text evidence="3 4">Belongs to the glycosyl hydrolase 130 family.</text>
</comment>
<sequence>MWHETTSERKQRVLRDYETLITRSNNAIPSSNGIFTRYQFPVLTRAHVPLNWRFDFCERNNPLFLERLGVNAVFNAGALYRDGKHLLMARVEGVDRKSFFAIAESNHGTEGFRFWDQPADIPETNIPDTNIYDIRLTEHADGWIYGLFCTERKDLTKPHDLSAAIAACGIARTKDLKTWTRLADLDAGPGQQRNVTLHPEFVDGRYLLYTRPQDGFVDVGGGGGIGWGLVDDITAARVDTQQIVDSRDYHTIKETKNGQGPPPLKTPHGWLHMAHGVRNTAAGLRYVLYLLMTDLHEPWRVTHAPGGYMIAPEGAERLGDVSNVVFCNGWTHNPTTGEIFIYYASSDTRIHVAHSSLERLCDHAMHAPPDSFTSRKAFLQRQALISHNSKLV</sequence>
<keyword evidence="1 4" id="KW-0328">Glycosyltransferase</keyword>
<protein>
    <recommendedName>
        <fullName evidence="4">4-O-beta-D-mannosyl-D-glucose phosphorylase</fullName>
        <shortName evidence="4">MGP</shortName>
        <shortName evidence="4">Mannosylglucose phosphorylase</shortName>
        <ecNumber evidence="4">2.4.1.281</ecNumber>
    </recommendedName>
</protein>
<accession>A0ABQ4PYN6</accession>
<organism evidence="5 6">
    <name type="scientific">Candidatus Phycosocius spiralis</name>
    <dbReference type="NCBI Taxonomy" id="2815099"/>
    <lineage>
        <taxon>Bacteria</taxon>
        <taxon>Pseudomonadati</taxon>
        <taxon>Pseudomonadota</taxon>
        <taxon>Alphaproteobacteria</taxon>
        <taxon>Caulobacterales</taxon>
        <taxon>Caulobacterales incertae sedis</taxon>
        <taxon>Candidatus Phycosocius</taxon>
    </lineage>
</organism>
<dbReference type="InterPro" id="IPR023296">
    <property type="entry name" value="Glyco_hydro_beta-prop_sf"/>
</dbReference>
<dbReference type="PANTHER" id="PTHR34106">
    <property type="entry name" value="GLYCOSIDASE"/>
    <property type="match status" value="1"/>
</dbReference>
<proteinExistence type="inferred from homology"/>
<keyword evidence="2 4" id="KW-0808">Transferase</keyword>
<dbReference type="InterPro" id="IPR007184">
    <property type="entry name" value="Mannoside_phosphorylase"/>
</dbReference>
<dbReference type="InterPro" id="IPR028583">
    <property type="entry name" value="Man_Glc_phosphorylase"/>
</dbReference>
<dbReference type="SUPFAM" id="SSF75005">
    <property type="entry name" value="Arabinanase/levansucrase/invertase"/>
    <property type="match status" value="1"/>
</dbReference>
<evidence type="ECO:0000256" key="3">
    <source>
        <dbReference type="ARBA" id="ARBA00024356"/>
    </source>
</evidence>